<dbReference type="WBParaSite" id="HPLM_0001357201-mRNA-1">
    <property type="protein sequence ID" value="HPLM_0001357201-mRNA-1"/>
    <property type="gene ID" value="HPLM_0001357201"/>
</dbReference>
<proteinExistence type="predicted"/>
<keyword evidence="4" id="KW-1185">Reference proteome</keyword>
<dbReference type="OMA" id="CALEANG"/>
<dbReference type="EMBL" id="UZAF01018256">
    <property type="protein sequence ID" value="VDO49716.1"/>
    <property type="molecule type" value="Genomic_DNA"/>
</dbReference>
<sequence>MCGCCGCGGRKKREATTVLTSRHNESCNSNELRQIMKKAIKVDPHLSLITIIELLKDGYGYVTVCDDKKISIAAQTDEYCIMKKNGIHCGVFRLKQNETDHSDGSADESGRIGIENDSVEEISKETTEILVKKAD</sequence>
<gene>
    <name evidence="3" type="ORF">HPLM_LOCUS13564</name>
</gene>
<feature type="domain" description="Ground-like" evidence="2">
    <location>
        <begin position="25"/>
        <end position="92"/>
    </location>
</feature>
<evidence type="ECO:0000313" key="3">
    <source>
        <dbReference type="EMBL" id="VDO49716.1"/>
    </source>
</evidence>
<feature type="compositionally biased region" description="Basic and acidic residues" evidence="1">
    <location>
        <begin position="98"/>
        <end position="110"/>
    </location>
</feature>
<reference evidence="3 4" key="2">
    <citation type="submission" date="2018-11" db="EMBL/GenBank/DDBJ databases">
        <authorList>
            <consortium name="Pathogen Informatics"/>
        </authorList>
    </citation>
    <scope>NUCLEOTIDE SEQUENCE [LARGE SCALE GENOMIC DNA]</scope>
    <source>
        <strain evidence="3 4">MHpl1</strain>
    </source>
</reference>
<dbReference type="STRING" id="6290.A0A0N4WQ81"/>
<feature type="region of interest" description="Disordered" evidence="1">
    <location>
        <begin position="98"/>
        <end position="117"/>
    </location>
</feature>
<reference evidence="5" key="1">
    <citation type="submission" date="2017-02" db="UniProtKB">
        <authorList>
            <consortium name="WormBaseParasite"/>
        </authorList>
    </citation>
    <scope>IDENTIFICATION</scope>
</reference>
<dbReference type="Pfam" id="PF04155">
    <property type="entry name" value="Ground-like"/>
    <property type="match status" value="1"/>
</dbReference>
<accession>A0A0N4WQ81</accession>
<evidence type="ECO:0000259" key="2">
    <source>
        <dbReference type="Pfam" id="PF04155"/>
    </source>
</evidence>
<dbReference type="OrthoDB" id="5865457at2759"/>
<dbReference type="InterPro" id="IPR007284">
    <property type="entry name" value="Ground-like_dom"/>
</dbReference>
<name>A0A0N4WQ81_HAEPC</name>
<dbReference type="Proteomes" id="UP000268014">
    <property type="component" value="Unassembled WGS sequence"/>
</dbReference>
<protein>
    <submittedName>
        <fullName evidence="5">Ground-like domain-containing protein</fullName>
    </submittedName>
</protein>
<dbReference type="AlphaFoldDB" id="A0A0N4WQ81"/>
<evidence type="ECO:0000256" key="1">
    <source>
        <dbReference type="SAM" id="MobiDB-lite"/>
    </source>
</evidence>
<evidence type="ECO:0000313" key="5">
    <source>
        <dbReference type="WBParaSite" id="HPLM_0001357201-mRNA-1"/>
    </source>
</evidence>
<evidence type="ECO:0000313" key="4">
    <source>
        <dbReference type="Proteomes" id="UP000268014"/>
    </source>
</evidence>
<organism evidence="5">
    <name type="scientific">Haemonchus placei</name>
    <name type="common">Barber's pole worm</name>
    <dbReference type="NCBI Taxonomy" id="6290"/>
    <lineage>
        <taxon>Eukaryota</taxon>
        <taxon>Metazoa</taxon>
        <taxon>Ecdysozoa</taxon>
        <taxon>Nematoda</taxon>
        <taxon>Chromadorea</taxon>
        <taxon>Rhabditida</taxon>
        <taxon>Rhabditina</taxon>
        <taxon>Rhabditomorpha</taxon>
        <taxon>Strongyloidea</taxon>
        <taxon>Trichostrongylidae</taxon>
        <taxon>Haemonchus</taxon>
    </lineage>
</organism>